<sequence>MKEDLRQRRRESKCKMCPSELASVSGLQSLRASPEKPHAQTFTAGMKDEGFSWHHRSLSAISHRAQLGGVICTSRRPPGKPVLGRQTPTFSFGVLTYCSWPRGDSWNQSCMAFGSLEDIPDLAWKVSAAMLLGGWLLLIFSAIILLSWALTPKGLGLRNNTPVPGIQAAAAAATIVGLLVFPVALASPFAKEACEASSIYHSGKCQVGWGYVIAIFSAVLASLLSITSWAHVTKVQGRTIFFSSDTERIILVPEMNK</sequence>
<dbReference type="Pfam" id="PF10242">
    <property type="entry name" value="L_HMGIC_fpl"/>
    <property type="match status" value="1"/>
</dbReference>
<dbReference type="AlphaFoldDB" id="L9KZ87"/>
<keyword evidence="2 5" id="KW-0812">Transmembrane</keyword>
<evidence type="ECO:0000256" key="5">
    <source>
        <dbReference type="SAM" id="Phobius"/>
    </source>
</evidence>
<dbReference type="PANTHER" id="PTHR12489">
    <property type="entry name" value="LIPOMA HMGIC FUSION PARTNER-LIKE PROTEIN"/>
    <property type="match status" value="1"/>
</dbReference>
<keyword evidence="7" id="KW-1185">Reference proteome</keyword>
<reference evidence="7" key="1">
    <citation type="submission" date="2012-07" db="EMBL/GenBank/DDBJ databases">
        <title>Genome of the Chinese tree shrew, a rising model animal genetically related to primates.</title>
        <authorList>
            <person name="Zhang G."/>
            <person name="Fan Y."/>
            <person name="Yao Y."/>
            <person name="Huang Z."/>
        </authorList>
    </citation>
    <scope>NUCLEOTIDE SEQUENCE [LARGE SCALE GENOMIC DNA]</scope>
</reference>
<proteinExistence type="predicted"/>
<dbReference type="InParanoid" id="L9KZ87"/>
<organism evidence="6 7">
    <name type="scientific">Tupaia chinensis</name>
    <name type="common">Chinese tree shrew</name>
    <name type="synonym">Tupaia belangeri chinensis</name>
    <dbReference type="NCBI Taxonomy" id="246437"/>
    <lineage>
        <taxon>Eukaryota</taxon>
        <taxon>Metazoa</taxon>
        <taxon>Chordata</taxon>
        <taxon>Craniata</taxon>
        <taxon>Vertebrata</taxon>
        <taxon>Euteleostomi</taxon>
        <taxon>Mammalia</taxon>
        <taxon>Eutheria</taxon>
        <taxon>Euarchontoglires</taxon>
        <taxon>Scandentia</taxon>
        <taxon>Tupaiidae</taxon>
        <taxon>Tupaia</taxon>
    </lineage>
</organism>
<name>L9KZ87_TUPCH</name>
<dbReference type="InterPro" id="IPR019372">
    <property type="entry name" value="LHFPL"/>
</dbReference>
<keyword evidence="4 5" id="KW-0472">Membrane</keyword>
<dbReference type="eggNOG" id="KOG4026">
    <property type="taxonomic scope" value="Eukaryota"/>
</dbReference>
<evidence type="ECO:0000256" key="1">
    <source>
        <dbReference type="ARBA" id="ARBA00004141"/>
    </source>
</evidence>
<feature type="transmembrane region" description="Helical" evidence="5">
    <location>
        <begin position="129"/>
        <end position="150"/>
    </location>
</feature>
<comment type="subcellular location">
    <subcellularLocation>
        <location evidence="1">Membrane</location>
        <topology evidence="1">Multi-pass membrane protein</topology>
    </subcellularLocation>
</comment>
<evidence type="ECO:0000256" key="3">
    <source>
        <dbReference type="ARBA" id="ARBA00022989"/>
    </source>
</evidence>
<evidence type="ECO:0000256" key="2">
    <source>
        <dbReference type="ARBA" id="ARBA00022692"/>
    </source>
</evidence>
<protein>
    <submittedName>
        <fullName evidence="6">Transmembrane protein 211</fullName>
    </submittedName>
</protein>
<dbReference type="STRING" id="246437.L9KZ87"/>
<dbReference type="GO" id="GO:0016020">
    <property type="term" value="C:membrane"/>
    <property type="evidence" value="ECO:0007669"/>
    <property type="project" value="UniProtKB-SubCell"/>
</dbReference>
<accession>L9KZ87</accession>
<dbReference type="EMBL" id="KB320648">
    <property type="protein sequence ID" value="ELW66472.1"/>
    <property type="molecule type" value="Genomic_DNA"/>
</dbReference>
<feature type="transmembrane region" description="Helical" evidence="5">
    <location>
        <begin position="170"/>
        <end position="190"/>
    </location>
</feature>
<dbReference type="Proteomes" id="UP000011518">
    <property type="component" value="Unassembled WGS sequence"/>
</dbReference>
<dbReference type="FunCoup" id="L9KZ87">
    <property type="interactions" value="41"/>
</dbReference>
<evidence type="ECO:0000256" key="4">
    <source>
        <dbReference type="ARBA" id="ARBA00023136"/>
    </source>
</evidence>
<reference evidence="7" key="2">
    <citation type="journal article" date="2013" name="Nat. Commun.">
        <title>Genome of the Chinese tree shrew.</title>
        <authorList>
            <person name="Fan Y."/>
            <person name="Huang Z.Y."/>
            <person name="Cao C.C."/>
            <person name="Chen C.S."/>
            <person name="Chen Y.X."/>
            <person name="Fan D.D."/>
            <person name="He J."/>
            <person name="Hou H.L."/>
            <person name="Hu L."/>
            <person name="Hu X.T."/>
            <person name="Jiang X.T."/>
            <person name="Lai R."/>
            <person name="Lang Y.S."/>
            <person name="Liang B."/>
            <person name="Liao S.G."/>
            <person name="Mu D."/>
            <person name="Ma Y.Y."/>
            <person name="Niu Y.Y."/>
            <person name="Sun X.Q."/>
            <person name="Xia J.Q."/>
            <person name="Xiao J."/>
            <person name="Xiong Z.Q."/>
            <person name="Xu L."/>
            <person name="Yang L."/>
            <person name="Zhang Y."/>
            <person name="Zhao W."/>
            <person name="Zhao X.D."/>
            <person name="Zheng Y.T."/>
            <person name="Zhou J.M."/>
            <person name="Zhu Y.B."/>
            <person name="Zhang G.J."/>
            <person name="Wang J."/>
            <person name="Yao Y.G."/>
        </authorList>
    </citation>
    <scope>NUCLEOTIDE SEQUENCE [LARGE SCALE GENOMIC DNA]</scope>
</reference>
<feature type="transmembrane region" description="Helical" evidence="5">
    <location>
        <begin position="211"/>
        <end position="232"/>
    </location>
</feature>
<evidence type="ECO:0000313" key="7">
    <source>
        <dbReference type="Proteomes" id="UP000011518"/>
    </source>
</evidence>
<keyword evidence="3 5" id="KW-1133">Transmembrane helix</keyword>
<dbReference type="PANTHER" id="PTHR12489:SF20">
    <property type="entry name" value="LHFPL TETRASPAN SUBFAMILY MEMBER 7 PROTEIN"/>
    <property type="match status" value="1"/>
</dbReference>
<evidence type="ECO:0000313" key="6">
    <source>
        <dbReference type="EMBL" id="ELW66472.1"/>
    </source>
</evidence>
<gene>
    <name evidence="6" type="ORF">TREES_T100017016</name>
</gene>